<organism evidence="1 2">
    <name type="scientific">Candidatus Nitrospira inopinata</name>
    <dbReference type="NCBI Taxonomy" id="1715989"/>
    <lineage>
        <taxon>Bacteria</taxon>
        <taxon>Pseudomonadati</taxon>
        <taxon>Nitrospirota</taxon>
        <taxon>Nitrospiria</taxon>
        <taxon>Nitrospirales</taxon>
        <taxon>Nitrospiraceae</taxon>
        <taxon>Nitrospira</taxon>
    </lineage>
</organism>
<dbReference type="RefSeq" id="WP_062483305.1">
    <property type="nucleotide sequence ID" value="NZ_LN885086.1"/>
</dbReference>
<dbReference type="EMBL" id="LN885086">
    <property type="protein sequence ID" value="CUQ65736.1"/>
    <property type="molecule type" value="Genomic_DNA"/>
</dbReference>
<gene>
    <name evidence="1" type="ORF">NITINOP_0761</name>
</gene>
<evidence type="ECO:0008006" key="3">
    <source>
        <dbReference type="Google" id="ProtNLM"/>
    </source>
</evidence>
<dbReference type="OrthoDB" id="9810361at2"/>
<evidence type="ECO:0000313" key="2">
    <source>
        <dbReference type="Proteomes" id="UP000066284"/>
    </source>
</evidence>
<accession>A0A0S4KRA0</accession>
<dbReference type="Proteomes" id="UP000066284">
    <property type="component" value="Chromosome 1"/>
</dbReference>
<dbReference type="AlphaFoldDB" id="A0A0S4KRA0"/>
<reference evidence="2" key="1">
    <citation type="submission" date="2015-09" db="EMBL/GenBank/DDBJ databases">
        <authorList>
            <person name="Daims H."/>
        </authorList>
    </citation>
    <scope>NUCLEOTIDE SEQUENCE [LARGE SCALE GENOMIC DNA]</scope>
</reference>
<evidence type="ECO:0000313" key="1">
    <source>
        <dbReference type="EMBL" id="CUQ65736.1"/>
    </source>
</evidence>
<dbReference type="Pfam" id="PF03692">
    <property type="entry name" value="CxxCxxCC"/>
    <property type="match status" value="1"/>
</dbReference>
<name>A0A0S4KRA0_9BACT</name>
<dbReference type="InterPro" id="IPR005358">
    <property type="entry name" value="Puta_zinc/iron-chelating_dom"/>
</dbReference>
<dbReference type="STRING" id="1715989.NITINOP_0761"/>
<keyword evidence="2" id="KW-1185">Reference proteome</keyword>
<proteinExistence type="predicted"/>
<dbReference type="KEGG" id="nio:NITINOP_0761"/>
<sequence length="210" mass="23606">MRGGLSFGLFEKTSLWFQRAKAALLDQIPCAQGCSHCCRGIFPVTILDWNEIQRGLRTLQPTQRRTILQRARAQVKMMERAAPRLARTWFIDQWADGDVDALAERFADLNCPALQSDGSCGIYAFRPLTCRSMGIPRDTGEIVEGACAIQTAIPLVRLPRSFREEEDRLINEEAEHLAQLHNLDLAQGEELFLPYAFLPDKAEGEEVTGT</sequence>
<protein>
    <recommendedName>
        <fullName evidence="3">YkgJ family cysteine cluster protein</fullName>
    </recommendedName>
</protein>